<evidence type="ECO:0000259" key="5">
    <source>
        <dbReference type="Pfam" id="PF14772"/>
    </source>
</evidence>
<feature type="region of interest" description="Disordered" evidence="4">
    <location>
        <begin position="538"/>
        <end position="558"/>
    </location>
</feature>
<dbReference type="PANTHER" id="PTHR21625">
    <property type="entry name" value="NYD-SP28 PROTEIN"/>
    <property type="match status" value="1"/>
</dbReference>
<evidence type="ECO:0000313" key="8">
    <source>
        <dbReference type="Proteomes" id="UP000031737"/>
    </source>
</evidence>
<feature type="domain" description="Dynein regulatory complex protein 1 C-terminal" evidence="6">
    <location>
        <begin position="576"/>
        <end position="635"/>
    </location>
</feature>
<reference evidence="7 8" key="1">
    <citation type="submission" date="2013-07" db="EMBL/GenBank/DDBJ databases">
        <authorList>
            <person name="Stoco P.H."/>
            <person name="Wagner G."/>
            <person name="Gerber A."/>
            <person name="Zaha A."/>
            <person name="Thompson C."/>
            <person name="Bartholomeu D.C."/>
            <person name="Luckemeyer D.D."/>
            <person name="Bahia D."/>
            <person name="Loreto E."/>
            <person name="Prestes E.B."/>
            <person name="Lima F.M."/>
            <person name="Rodrigues-Luiz G."/>
            <person name="Vallejo G.A."/>
            <person name="Filho J.F."/>
            <person name="Monteiro K.M."/>
            <person name="Tyler K.M."/>
            <person name="de Almeida L.G."/>
            <person name="Ortiz M.F."/>
            <person name="Siervo M.A."/>
            <person name="de Moraes M.H."/>
            <person name="Cunha O.L."/>
            <person name="Mendonca-Neto R."/>
            <person name="Silva R."/>
            <person name="Teixeira S.M."/>
            <person name="Murta S.M."/>
            <person name="Sincero T.C."/>
            <person name="Mendes T.A."/>
            <person name="Urmenyi T.P."/>
            <person name="Silva V.G."/>
            <person name="da Rocha W.D."/>
            <person name="Andersson B."/>
            <person name="Romanha A.J."/>
            <person name="Steindel M."/>
            <person name="de Vasconcelos A.T."/>
            <person name="Grisard E.C."/>
        </authorList>
    </citation>
    <scope>NUCLEOTIDE SEQUENCE [LARGE SCALE GENOMIC DNA]</scope>
    <source>
        <strain evidence="7 8">SC58</strain>
    </source>
</reference>
<protein>
    <recommendedName>
        <fullName evidence="9">Dynein regulatory complex protein 1 C-terminal domain-containing protein</fullName>
    </recommendedName>
</protein>
<dbReference type="AlphaFoldDB" id="A0A061J9J7"/>
<sequence>MVVPLDEERAERIAERRRRVQERLKKMCDNDSDVHVAVGADHGMGSRRGSGEARGIGQESVRSARRDMAEALSCAHSAVTSWEVEVGKNENERREREERLIDERRQKRREELEASEIKQGAIELNFESIHKINAPHELQKSLEEQQQQCKELLDAKDRLIEALRGQLEGREEEFVAALRRNTADVNSLVAEMREQTEKYLDDYTNKLRKVEGAYEEERMEYLSHCNEELLQLMKLRRTRETEYRKKREDEIMQAQQKMDDKHRENCEEYNEIKREHLQEIHALMEELERCKAEFLLNGERLSYNLQVLRERVKENKSAQALHKRKLARLQDTLSYLVARYAESEKKYQRSNKDLTAQLHRVANQYRDLQKKFQKFERSDKEKYQQLWAMHEEKNIQLAHKSLQADCVLFEEILGVPWNPPQLNYWPEDDVADTVEDNEEKVVSSDDEIELSEEALMLLALLHKQAPFISDETVYAAIRQVQDVTEERAMVESILAALQVHKDEEMSDLLGYFMVDGPDETKAFIRPQEAVRALSTFLTERQRERKQQEEGQKESAKRNKELTRMKLEERRRVAEKEYWLRMANSVPKEHQRVWGALEKGLKQYIAQLQQRKTLIESTDSLRMQNAELRGLLAQYLQSDVNYQLYMPPKLLLQARAAS</sequence>
<dbReference type="GO" id="GO:0003352">
    <property type="term" value="P:regulation of cilium movement"/>
    <property type="evidence" value="ECO:0007669"/>
    <property type="project" value="TreeGrafter"/>
</dbReference>
<dbReference type="Pfam" id="PF14772">
    <property type="entry name" value="NYD-SP28"/>
    <property type="match status" value="1"/>
</dbReference>
<dbReference type="InterPro" id="IPR039505">
    <property type="entry name" value="DRC1/2_N"/>
</dbReference>
<dbReference type="EMBL" id="AUPL01002306">
    <property type="protein sequence ID" value="ESL09967.1"/>
    <property type="molecule type" value="Genomic_DNA"/>
</dbReference>
<dbReference type="GO" id="GO:0005858">
    <property type="term" value="C:axonemal dynein complex"/>
    <property type="evidence" value="ECO:0007669"/>
    <property type="project" value="InterPro"/>
</dbReference>
<evidence type="ECO:0000256" key="2">
    <source>
        <dbReference type="ARBA" id="ARBA00023054"/>
    </source>
</evidence>
<dbReference type="InterPro" id="IPR039750">
    <property type="entry name" value="DRC1/DRC2"/>
</dbReference>
<name>A0A061J9J7_TRYRA</name>
<dbReference type="GO" id="GO:0060285">
    <property type="term" value="P:cilium-dependent cell motility"/>
    <property type="evidence" value="ECO:0007669"/>
    <property type="project" value="TreeGrafter"/>
</dbReference>
<gene>
    <name evidence="7" type="ORF">TRSC58_02306</name>
</gene>
<dbReference type="PANTHER" id="PTHR21625:SF1">
    <property type="entry name" value="DYNEIN REGULATORY COMPLEX PROTEIN 1"/>
    <property type="match status" value="1"/>
</dbReference>
<dbReference type="Pfam" id="PF14775">
    <property type="entry name" value="NYD-SP28_assoc"/>
    <property type="match status" value="1"/>
</dbReference>
<dbReference type="InterPro" id="IPR029440">
    <property type="entry name" value="DRC1_C"/>
</dbReference>
<dbReference type="VEuPathDB" id="TriTrypDB:TRSC58_02306"/>
<organism evidence="7 8">
    <name type="scientific">Trypanosoma rangeli SC58</name>
    <dbReference type="NCBI Taxonomy" id="429131"/>
    <lineage>
        <taxon>Eukaryota</taxon>
        <taxon>Discoba</taxon>
        <taxon>Euglenozoa</taxon>
        <taxon>Kinetoplastea</taxon>
        <taxon>Metakinetoplastina</taxon>
        <taxon>Trypanosomatida</taxon>
        <taxon>Trypanosomatidae</taxon>
        <taxon>Trypanosoma</taxon>
        <taxon>Herpetosoma</taxon>
    </lineage>
</organism>
<comment type="caution">
    <text evidence="7">The sequence shown here is derived from an EMBL/GenBank/DDBJ whole genome shotgun (WGS) entry which is preliminary data.</text>
</comment>
<keyword evidence="2 3" id="KW-0175">Coiled coil</keyword>
<dbReference type="Proteomes" id="UP000031737">
    <property type="component" value="Unassembled WGS sequence"/>
</dbReference>
<feature type="compositionally biased region" description="Basic and acidic residues" evidence="4">
    <location>
        <begin position="539"/>
        <end position="558"/>
    </location>
</feature>
<evidence type="ECO:0008006" key="9">
    <source>
        <dbReference type="Google" id="ProtNLM"/>
    </source>
</evidence>
<accession>A0A061J9J7</accession>
<evidence type="ECO:0000256" key="3">
    <source>
        <dbReference type="SAM" id="Coils"/>
    </source>
</evidence>
<dbReference type="GO" id="GO:0070286">
    <property type="term" value="P:axonemal dynein complex assembly"/>
    <property type="evidence" value="ECO:0007669"/>
    <property type="project" value="InterPro"/>
</dbReference>
<feature type="coiled-coil region" evidence="3">
    <location>
        <begin position="244"/>
        <end position="293"/>
    </location>
</feature>
<feature type="coiled-coil region" evidence="3">
    <location>
        <begin position="351"/>
        <end position="378"/>
    </location>
</feature>
<proteinExistence type="inferred from homology"/>
<feature type="domain" description="Dynein regulatory complex protein 1/2 N-terminal" evidence="5">
    <location>
        <begin position="88"/>
        <end position="185"/>
    </location>
</feature>
<keyword evidence="8" id="KW-1185">Reference proteome</keyword>
<feature type="coiled-coil region" evidence="3">
    <location>
        <begin position="142"/>
        <end position="220"/>
    </location>
</feature>
<feature type="region of interest" description="Disordered" evidence="4">
    <location>
        <begin position="41"/>
        <end position="62"/>
    </location>
</feature>
<evidence type="ECO:0000259" key="6">
    <source>
        <dbReference type="Pfam" id="PF14775"/>
    </source>
</evidence>
<dbReference type="OrthoDB" id="10260459at2759"/>
<evidence type="ECO:0000256" key="1">
    <source>
        <dbReference type="ARBA" id="ARBA00009688"/>
    </source>
</evidence>
<evidence type="ECO:0000313" key="7">
    <source>
        <dbReference type="EMBL" id="ESL09967.1"/>
    </source>
</evidence>
<evidence type="ECO:0000256" key="4">
    <source>
        <dbReference type="SAM" id="MobiDB-lite"/>
    </source>
</evidence>
<comment type="similarity">
    <text evidence="1">Belongs to the DRC1 family.</text>
</comment>